<name>A0A5B9P5U2_9BACT</name>
<dbReference type="CDD" id="cd02869">
    <property type="entry name" value="PseudoU_synth_RluA_like"/>
    <property type="match status" value="1"/>
</dbReference>
<dbReference type="SMART" id="SM00450">
    <property type="entry name" value="RHOD"/>
    <property type="match status" value="1"/>
</dbReference>
<dbReference type="EMBL" id="CP042912">
    <property type="protein sequence ID" value="QEG21937.1"/>
    <property type="molecule type" value="Genomic_DNA"/>
</dbReference>
<dbReference type="InterPro" id="IPR006225">
    <property type="entry name" value="PsdUridine_synth_RluC/D"/>
</dbReference>
<dbReference type="SUPFAM" id="SSF55120">
    <property type="entry name" value="Pseudouridine synthase"/>
    <property type="match status" value="1"/>
</dbReference>
<evidence type="ECO:0000259" key="4">
    <source>
        <dbReference type="PROSITE" id="PS50206"/>
    </source>
</evidence>
<sequence>MSQQTSPKNDTSPDSTAFVNVSAYKFVPIENPPELRAKWLPLCKSLGLKGTILLSDEGINMFIAGGEDAMDQLLDELASDDRFSDLPIKKSYSDYQPFNRMLIRLKKEIISMGVPTIVPSSKTSPKISAAKLKQWLDEGKELTLLDTRNDYEVEIGTFKGAHPIGIDHFRQFPDATKELDESVKKKPIVMFCTGGIRCEKAGPLMEQEGFEEVYQLDGGILRYFEEVGGEHWDGECFVFDQRVAVAPDLTETETTQCYACQAVLTGEDQKSPLYDPPNSCAKCYVPPDEKLRATLAQRNDQLRAVTNPLPGSEPYNNVRPVNVSLKFDHRKCLDMFLELHGHVEDGYWEKEFELGRIVYKGQPMSPDDVVRSGFRVEHLLPQTTEPAVSTEVEFLYEDDAIAVLNKPAPLPMHPGGRFNRNTLNHFLDLMYEDCQMRITHRLDANTTGVVVYAKKRSIANSILPQFKNGTVEKAYLALVSGEPKEDTFSCDASIGKTPDRAGTRLVDADGDDALTDFEVLDRRDGQCLLLCRPKTGRTNQIRIHLSHLGLPIVGDPAYGREEDRIATQTLDLDSPPMCLHAWKLSIDHPISGERMEFEAPRPDWA</sequence>
<dbReference type="KEGG" id="mff:MFFC18_17980"/>
<evidence type="ECO:0000256" key="1">
    <source>
        <dbReference type="ARBA" id="ARBA00010876"/>
    </source>
</evidence>
<evidence type="ECO:0000256" key="3">
    <source>
        <dbReference type="PIRSR" id="PIRSR606225-1"/>
    </source>
</evidence>
<proteinExistence type="inferred from homology"/>
<dbReference type="HAMAP" id="MF_00469">
    <property type="entry name" value="TrhO"/>
    <property type="match status" value="1"/>
</dbReference>
<dbReference type="CDD" id="cd01518">
    <property type="entry name" value="RHOD_YceA"/>
    <property type="match status" value="1"/>
</dbReference>
<dbReference type="SUPFAM" id="SSF52821">
    <property type="entry name" value="Rhodanese/Cell cycle control phosphatase"/>
    <property type="match status" value="1"/>
</dbReference>
<keyword evidence="2" id="KW-0560">Oxidoreductase</keyword>
<dbReference type="Gene3D" id="3.30.2350.10">
    <property type="entry name" value="Pseudouridine synthase"/>
    <property type="match status" value="1"/>
</dbReference>
<dbReference type="GO" id="GO:0009982">
    <property type="term" value="F:pseudouridine synthase activity"/>
    <property type="evidence" value="ECO:0007669"/>
    <property type="project" value="InterPro"/>
</dbReference>
<dbReference type="GO" id="GO:0006400">
    <property type="term" value="P:tRNA modification"/>
    <property type="evidence" value="ECO:0007669"/>
    <property type="project" value="UniProtKB-UniRule"/>
</dbReference>
<dbReference type="RefSeq" id="WP_075085604.1">
    <property type="nucleotide sequence ID" value="NZ_CP042912.1"/>
</dbReference>
<dbReference type="Gene3D" id="3.40.250.10">
    <property type="entry name" value="Rhodanese-like domain"/>
    <property type="match status" value="1"/>
</dbReference>
<gene>
    <name evidence="5" type="primary">rluC_2</name>
    <name evidence="2" type="synonym">trhO</name>
    <name evidence="5" type="ORF">MFFC18_17980</name>
</gene>
<dbReference type="Pfam" id="PF00581">
    <property type="entry name" value="Rhodanese"/>
    <property type="match status" value="1"/>
</dbReference>
<accession>A0A5B9P5U2</accession>
<dbReference type="OrthoDB" id="9784108at2"/>
<comment type="function">
    <text evidence="2">Catalyzes oxygen-dependent 5-hydroxyuridine (ho5U) modification at position 34 in tRNAs.</text>
</comment>
<feature type="domain" description="Rhodanese" evidence="4">
    <location>
        <begin position="138"/>
        <end position="232"/>
    </location>
</feature>
<dbReference type="PANTHER" id="PTHR43268">
    <property type="entry name" value="THIOSULFATE SULFURTRANSFERASE/RHODANESE-LIKE DOMAIN-CONTAINING PROTEIN 2"/>
    <property type="match status" value="1"/>
</dbReference>
<keyword evidence="6" id="KW-1185">Reference proteome</keyword>
<dbReference type="InterPro" id="IPR020103">
    <property type="entry name" value="PsdUridine_synth_cat_dom_sf"/>
</dbReference>
<dbReference type="PROSITE" id="PS50206">
    <property type="entry name" value="RHODANESE_3"/>
    <property type="match status" value="1"/>
</dbReference>
<dbReference type="Proteomes" id="UP000322214">
    <property type="component" value="Chromosome"/>
</dbReference>
<dbReference type="Gene3D" id="3.30.70.100">
    <property type="match status" value="1"/>
</dbReference>
<comment type="similarity">
    <text evidence="2">Belongs to the TrhO family.</text>
</comment>
<dbReference type="InterPro" id="IPR020936">
    <property type="entry name" value="TrhO"/>
</dbReference>
<reference evidence="5 6" key="1">
    <citation type="submission" date="2019-08" db="EMBL/GenBank/DDBJ databases">
        <title>Deep-cultivation of Planctomycetes and their phenomic and genomic characterization uncovers novel biology.</title>
        <authorList>
            <person name="Wiegand S."/>
            <person name="Jogler M."/>
            <person name="Boedeker C."/>
            <person name="Pinto D."/>
            <person name="Vollmers J."/>
            <person name="Rivas-Marin E."/>
            <person name="Kohn T."/>
            <person name="Peeters S.H."/>
            <person name="Heuer A."/>
            <person name="Rast P."/>
            <person name="Oberbeckmann S."/>
            <person name="Bunk B."/>
            <person name="Jeske O."/>
            <person name="Meyerdierks A."/>
            <person name="Storesund J.E."/>
            <person name="Kallscheuer N."/>
            <person name="Luecker S."/>
            <person name="Lage O.M."/>
            <person name="Pohl T."/>
            <person name="Merkel B.J."/>
            <person name="Hornburger P."/>
            <person name="Mueller R.-W."/>
            <person name="Bruemmer F."/>
            <person name="Labrenz M."/>
            <person name="Spormann A.M."/>
            <person name="Op den Camp H."/>
            <person name="Overmann J."/>
            <person name="Amann R."/>
            <person name="Jetten M.S.M."/>
            <person name="Mascher T."/>
            <person name="Medema M.H."/>
            <person name="Devos D.P."/>
            <person name="Kaster A.-K."/>
            <person name="Ovreas L."/>
            <person name="Rohde M."/>
            <person name="Galperin M.Y."/>
            <person name="Jogler C."/>
        </authorList>
    </citation>
    <scope>NUCLEOTIDE SEQUENCE [LARGE SCALE GENOMIC DNA]</scope>
    <source>
        <strain evidence="5 6">FC18</strain>
    </source>
</reference>
<dbReference type="EC" id="1.14.-.-" evidence="2"/>
<dbReference type="InterPro" id="IPR036873">
    <property type="entry name" value="Rhodanese-like_dom_sf"/>
</dbReference>
<dbReference type="STRING" id="980251.GCA_001642875_03399"/>
<evidence type="ECO:0000313" key="6">
    <source>
        <dbReference type="Proteomes" id="UP000322214"/>
    </source>
</evidence>
<comment type="similarity">
    <text evidence="1">Belongs to the pseudouridine synthase RluA family.</text>
</comment>
<dbReference type="GO" id="GO:0140098">
    <property type="term" value="F:catalytic activity, acting on RNA"/>
    <property type="evidence" value="ECO:0007669"/>
    <property type="project" value="UniProtKB-ARBA"/>
</dbReference>
<protein>
    <recommendedName>
        <fullName evidence="2">tRNA uridine(34) hydroxylase</fullName>
        <ecNumber evidence="2">1.14.-.-</ecNumber>
    </recommendedName>
    <alternativeName>
        <fullName evidence="2">tRNA hydroxylation protein O</fullName>
    </alternativeName>
</protein>
<dbReference type="Pfam" id="PF17773">
    <property type="entry name" value="UPF0176_N"/>
    <property type="match status" value="1"/>
</dbReference>
<dbReference type="InterPro" id="IPR006145">
    <property type="entry name" value="PsdUridine_synth_RsuA/RluA"/>
</dbReference>
<organism evidence="5 6">
    <name type="scientific">Mariniblastus fucicola</name>
    <dbReference type="NCBI Taxonomy" id="980251"/>
    <lineage>
        <taxon>Bacteria</taxon>
        <taxon>Pseudomonadati</taxon>
        <taxon>Planctomycetota</taxon>
        <taxon>Planctomycetia</taxon>
        <taxon>Pirellulales</taxon>
        <taxon>Pirellulaceae</taxon>
        <taxon>Mariniblastus</taxon>
    </lineage>
</organism>
<keyword evidence="2" id="KW-0819">tRNA processing</keyword>
<dbReference type="NCBIfam" id="TIGR00005">
    <property type="entry name" value="rluA_subfam"/>
    <property type="match status" value="1"/>
</dbReference>
<feature type="active site" evidence="3">
    <location>
        <position position="443"/>
    </location>
</feature>
<dbReference type="PANTHER" id="PTHR43268:SF3">
    <property type="entry name" value="RHODANESE-LIKE DOMAIN-CONTAINING PROTEIN 7-RELATED"/>
    <property type="match status" value="1"/>
</dbReference>
<evidence type="ECO:0000313" key="5">
    <source>
        <dbReference type="EMBL" id="QEG21937.1"/>
    </source>
</evidence>
<dbReference type="NCBIfam" id="NF003703">
    <property type="entry name" value="PRK05320.1"/>
    <property type="match status" value="1"/>
</dbReference>
<dbReference type="AlphaFoldDB" id="A0A5B9P5U2"/>
<evidence type="ECO:0000256" key="2">
    <source>
        <dbReference type="HAMAP-Rule" id="MF_00469"/>
    </source>
</evidence>
<dbReference type="Pfam" id="PF00849">
    <property type="entry name" value="PseudoU_synth_2"/>
    <property type="match status" value="1"/>
</dbReference>
<dbReference type="GO" id="GO:0001522">
    <property type="term" value="P:pseudouridine synthesis"/>
    <property type="evidence" value="ECO:0007669"/>
    <property type="project" value="InterPro"/>
</dbReference>
<dbReference type="GO" id="GO:0016705">
    <property type="term" value="F:oxidoreductase activity, acting on paired donors, with incorporation or reduction of molecular oxygen"/>
    <property type="evidence" value="ECO:0007669"/>
    <property type="project" value="UniProtKB-UniRule"/>
</dbReference>
<keyword evidence="5" id="KW-0413">Isomerase</keyword>
<dbReference type="GO" id="GO:0003723">
    <property type="term" value="F:RNA binding"/>
    <property type="evidence" value="ECO:0007669"/>
    <property type="project" value="InterPro"/>
</dbReference>
<dbReference type="InterPro" id="IPR001763">
    <property type="entry name" value="Rhodanese-like_dom"/>
</dbReference>
<dbReference type="InterPro" id="IPR040503">
    <property type="entry name" value="TRHO_N"/>
</dbReference>
<comment type="catalytic activity">
    <reaction evidence="2">
        <text>uridine(34) in tRNA + AH2 + O2 = 5-hydroxyuridine(34) in tRNA + A + H2O</text>
        <dbReference type="Rhea" id="RHEA:64224"/>
        <dbReference type="Rhea" id="RHEA-COMP:11727"/>
        <dbReference type="Rhea" id="RHEA-COMP:13381"/>
        <dbReference type="ChEBI" id="CHEBI:13193"/>
        <dbReference type="ChEBI" id="CHEBI:15377"/>
        <dbReference type="ChEBI" id="CHEBI:15379"/>
        <dbReference type="ChEBI" id="CHEBI:17499"/>
        <dbReference type="ChEBI" id="CHEBI:65315"/>
        <dbReference type="ChEBI" id="CHEBI:136877"/>
    </reaction>
</comment>